<name>A0A9D4GNJ3_DREPO</name>
<accession>A0A9D4GNJ3</accession>
<keyword evidence="3" id="KW-1185">Reference proteome</keyword>
<feature type="compositionally biased region" description="Basic and acidic residues" evidence="1">
    <location>
        <begin position="39"/>
        <end position="71"/>
    </location>
</feature>
<reference evidence="2" key="2">
    <citation type="submission" date="2020-11" db="EMBL/GenBank/DDBJ databases">
        <authorList>
            <person name="McCartney M.A."/>
            <person name="Auch B."/>
            <person name="Kono T."/>
            <person name="Mallez S."/>
            <person name="Becker A."/>
            <person name="Gohl D.M."/>
            <person name="Silverstein K.A.T."/>
            <person name="Koren S."/>
            <person name="Bechman K.B."/>
            <person name="Herman A."/>
            <person name="Abrahante J.E."/>
            <person name="Garbe J."/>
        </authorList>
    </citation>
    <scope>NUCLEOTIDE SEQUENCE</scope>
    <source>
        <strain evidence="2">Duluth1</strain>
        <tissue evidence="2">Whole animal</tissue>
    </source>
</reference>
<evidence type="ECO:0000313" key="3">
    <source>
        <dbReference type="Proteomes" id="UP000828390"/>
    </source>
</evidence>
<dbReference type="Gene3D" id="3.40.50.10140">
    <property type="entry name" value="Toll/interleukin-1 receptor homology (TIR) domain"/>
    <property type="match status" value="1"/>
</dbReference>
<feature type="compositionally biased region" description="Polar residues" evidence="1">
    <location>
        <begin position="9"/>
        <end position="20"/>
    </location>
</feature>
<organism evidence="2 3">
    <name type="scientific">Dreissena polymorpha</name>
    <name type="common">Zebra mussel</name>
    <name type="synonym">Mytilus polymorpha</name>
    <dbReference type="NCBI Taxonomy" id="45954"/>
    <lineage>
        <taxon>Eukaryota</taxon>
        <taxon>Metazoa</taxon>
        <taxon>Spiralia</taxon>
        <taxon>Lophotrochozoa</taxon>
        <taxon>Mollusca</taxon>
        <taxon>Bivalvia</taxon>
        <taxon>Autobranchia</taxon>
        <taxon>Heteroconchia</taxon>
        <taxon>Euheterodonta</taxon>
        <taxon>Imparidentia</taxon>
        <taxon>Neoheterodontei</taxon>
        <taxon>Myida</taxon>
        <taxon>Dreissenoidea</taxon>
        <taxon>Dreissenidae</taxon>
        <taxon>Dreissena</taxon>
    </lineage>
</organism>
<dbReference type="AlphaFoldDB" id="A0A9D4GNJ3"/>
<reference evidence="2" key="1">
    <citation type="journal article" date="2019" name="bioRxiv">
        <title>The Genome of the Zebra Mussel, Dreissena polymorpha: A Resource for Invasive Species Research.</title>
        <authorList>
            <person name="McCartney M.A."/>
            <person name="Auch B."/>
            <person name="Kono T."/>
            <person name="Mallez S."/>
            <person name="Zhang Y."/>
            <person name="Obille A."/>
            <person name="Becker A."/>
            <person name="Abrahante J.E."/>
            <person name="Garbe J."/>
            <person name="Badalamenti J.P."/>
            <person name="Herman A."/>
            <person name="Mangelson H."/>
            <person name="Liachko I."/>
            <person name="Sullivan S."/>
            <person name="Sone E.D."/>
            <person name="Koren S."/>
            <person name="Silverstein K.A.T."/>
            <person name="Beckman K.B."/>
            <person name="Gohl D.M."/>
        </authorList>
    </citation>
    <scope>NUCLEOTIDE SEQUENCE</scope>
    <source>
        <strain evidence="2">Duluth1</strain>
        <tissue evidence="2">Whole animal</tissue>
    </source>
</reference>
<dbReference type="EMBL" id="JAIWYP010000005">
    <property type="protein sequence ID" value="KAH3818714.1"/>
    <property type="molecule type" value="Genomic_DNA"/>
</dbReference>
<evidence type="ECO:0000313" key="2">
    <source>
        <dbReference type="EMBL" id="KAH3818714.1"/>
    </source>
</evidence>
<dbReference type="Proteomes" id="UP000828390">
    <property type="component" value="Unassembled WGS sequence"/>
</dbReference>
<protein>
    <submittedName>
        <fullName evidence="2">Uncharacterized protein</fullName>
    </submittedName>
</protein>
<proteinExistence type="predicted"/>
<dbReference type="InterPro" id="IPR035897">
    <property type="entry name" value="Toll_tir_struct_dom_sf"/>
</dbReference>
<evidence type="ECO:0000256" key="1">
    <source>
        <dbReference type="SAM" id="MobiDB-lite"/>
    </source>
</evidence>
<feature type="region of interest" description="Disordered" evidence="1">
    <location>
        <begin position="1"/>
        <end position="71"/>
    </location>
</feature>
<gene>
    <name evidence="2" type="ORF">DPMN_120437</name>
</gene>
<comment type="caution">
    <text evidence="2">The sequence shown here is derived from an EMBL/GenBank/DDBJ whole genome shotgun (WGS) entry which is preliminary data.</text>
</comment>
<sequence>MSHVHGNSVPDQDQQPSNHFILQPTVRGANSEVLEDDENHTKTQTKEKEKTDTSMPTKNEKGEHAEKHVKFSEDVKSDDSLNDVKDFIKQYVKQEFKSKKSDIKRLCDAVIVYDKNDYEYVVDMRDKIKDIVLKELNEDLHIELFDDEKFVQSHVQVVQDVLKNASVVLVYLSMNTQNSRGVQFFIDEAVVMKKIDHATFTSEDEFIVRPVHSQPPNQLNYRTPPGLASVSGIDWFDKSKYTNDRIVAIMRNAIRKRKLIENPRRVQGEFRQTSLQTGLFPHQPHHGGDAPQHQWIAGASSFTTSGERYTPQATAAPKYMETSEPTQRSFNISSTENMMRRINRAPNQGPFGYSYTQGGEHFLRMGEGYIQSEYCHVYENDNTSFTPYGELHVVLPFGIQQTTS</sequence>